<evidence type="ECO:0000313" key="3">
    <source>
        <dbReference type="EMBL" id="MBB4137103.1"/>
    </source>
</evidence>
<dbReference type="InterPro" id="IPR001345">
    <property type="entry name" value="PG/BPGM_mutase_AS"/>
</dbReference>
<keyword evidence="4" id="KW-1185">Reference proteome</keyword>
<keyword evidence="3" id="KW-0413">Isomerase</keyword>
<dbReference type="InterPro" id="IPR013078">
    <property type="entry name" value="His_Pase_superF_clade-1"/>
</dbReference>
<sequence>MRGEPDPGDSSVERLTPRVRRLVLLRHGQTVYNASQRMQGQLDTELSELGEAQAEAAGAAIATRSPLVILSSDLRRAHRTAQAIGAVTGQDVTTDARLRETHLGDWQGMTHTEVDAAMPGARRLWRDDATWPPPHGESRVDVAERMAPVVAELVAGLDDWGRGDDPDAPVVLVAHGGCIAALTAVLLGLPVGDWPVLGGLANTAWVQLSGHSATDADDPIWRLDVWNASAESAIQ</sequence>
<feature type="binding site" evidence="2">
    <location>
        <position position="76"/>
    </location>
    <ligand>
        <name>substrate</name>
    </ligand>
</feature>
<feature type="active site" description="Tele-phosphohistidine intermediate" evidence="1">
    <location>
        <position position="27"/>
    </location>
</feature>
<dbReference type="PANTHER" id="PTHR48100">
    <property type="entry name" value="BROAD-SPECIFICITY PHOSPHATASE YOR283W-RELATED"/>
    <property type="match status" value="1"/>
</dbReference>
<dbReference type="SMART" id="SM00855">
    <property type="entry name" value="PGAM"/>
    <property type="match status" value="1"/>
</dbReference>
<protein>
    <submittedName>
        <fullName evidence="3">Putative phosphoglycerate mutase</fullName>
        <ecNumber evidence="3">5.4.2.12</ecNumber>
    </submittedName>
</protein>
<dbReference type="Pfam" id="PF00300">
    <property type="entry name" value="His_Phos_1"/>
    <property type="match status" value="1"/>
</dbReference>
<organism evidence="3 4">
    <name type="scientific">Gordonia humi</name>
    <dbReference type="NCBI Taxonomy" id="686429"/>
    <lineage>
        <taxon>Bacteria</taxon>
        <taxon>Bacillati</taxon>
        <taxon>Actinomycetota</taxon>
        <taxon>Actinomycetes</taxon>
        <taxon>Mycobacteriales</taxon>
        <taxon>Gordoniaceae</taxon>
        <taxon>Gordonia</taxon>
    </lineage>
</organism>
<dbReference type="CDD" id="cd07067">
    <property type="entry name" value="HP_PGM_like"/>
    <property type="match status" value="1"/>
</dbReference>
<name>A0A840F3N8_9ACTN</name>
<gene>
    <name evidence="3" type="ORF">BKA16_003655</name>
</gene>
<dbReference type="SUPFAM" id="SSF53254">
    <property type="entry name" value="Phosphoglycerate mutase-like"/>
    <property type="match status" value="1"/>
</dbReference>
<evidence type="ECO:0000256" key="2">
    <source>
        <dbReference type="PIRSR" id="PIRSR613078-2"/>
    </source>
</evidence>
<evidence type="ECO:0000313" key="4">
    <source>
        <dbReference type="Proteomes" id="UP000551501"/>
    </source>
</evidence>
<dbReference type="PANTHER" id="PTHR48100:SF62">
    <property type="entry name" value="GLUCOSYL-3-PHOSPHOGLYCERATE PHOSPHATASE"/>
    <property type="match status" value="1"/>
</dbReference>
<feature type="active site" description="Proton donor/acceptor" evidence="1">
    <location>
        <position position="100"/>
    </location>
</feature>
<dbReference type="Gene3D" id="3.40.50.1240">
    <property type="entry name" value="Phosphoglycerate mutase-like"/>
    <property type="match status" value="1"/>
</dbReference>
<dbReference type="EC" id="5.4.2.12" evidence="3"/>
<reference evidence="3 4" key="1">
    <citation type="submission" date="2020-08" db="EMBL/GenBank/DDBJ databases">
        <title>Sequencing the genomes of 1000 actinobacteria strains.</title>
        <authorList>
            <person name="Klenk H.-P."/>
        </authorList>
    </citation>
    <scope>NUCLEOTIDE SEQUENCE [LARGE SCALE GENOMIC DNA]</scope>
    <source>
        <strain evidence="3 4">DSM 45298</strain>
    </source>
</reference>
<dbReference type="GO" id="GO:0004619">
    <property type="term" value="F:phosphoglycerate mutase activity"/>
    <property type="evidence" value="ECO:0007669"/>
    <property type="project" value="UniProtKB-EC"/>
</dbReference>
<proteinExistence type="predicted"/>
<dbReference type="InterPro" id="IPR050275">
    <property type="entry name" value="PGM_Phosphatase"/>
</dbReference>
<dbReference type="InterPro" id="IPR029033">
    <property type="entry name" value="His_PPase_superfam"/>
</dbReference>
<dbReference type="GO" id="GO:0005737">
    <property type="term" value="C:cytoplasm"/>
    <property type="evidence" value="ECO:0007669"/>
    <property type="project" value="TreeGrafter"/>
</dbReference>
<dbReference type="GO" id="GO:0016791">
    <property type="term" value="F:phosphatase activity"/>
    <property type="evidence" value="ECO:0007669"/>
    <property type="project" value="TreeGrafter"/>
</dbReference>
<evidence type="ECO:0000256" key="1">
    <source>
        <dbReference type="PIRSR" id="PIRSR613078-1"/>
    </source>
</evidence>
<dbReference type="Proteomes" id="UP000551501">
    <property type="component" value="Unassembled WGS sequence"/>
</dbReference>
<dbReference type="PROSITE" id="PS00175">
    <property type="entry name" value="PG_MUTASE"/>
    <property type="match status" value="1"/>
</dbReference>
<comment type="caution">
    <text evidence="3">The sequence shown here is derived from an EMBL/GenBank/DDBJ whole genome shotgun (WGS) entry which is preliminary data.</text>
</comment>
<dbReference type="EMBL" id="JACIFP010000001">
    <property type="protein sequence ID" value="MBB4137103.1"/>
    <property type="molecule type" value="Genomic_DNA"/>
</dbReference>
<dbReference type="AlphaFoldDB" id="A0A840F3N8"/>
<dbReference type="RefSeq" id="WP_183372002.1">
    <property type="nucleotide sequence ID" value="NZ_BAABHL010000126.1"/>
</dbReference>
<accession>A0A840F3N8</accession>
<feature type="binding site" evidence="2">
    <location>
        <begin position="26"/>
        <end position="33"/>
    </location>
    <ligand>
        <name>substrate</name>
    </ligand>
</feature>